<evidence type="ECO:0000313" key="1">
    <source>
        <dbReference type="EMBL" id="ADL53786.1"/>
    </source>
</evidence>
<dbReference type="RefSeq" id="WP_010074139.1">
    <property type="nucleotide sequence ID" value="NC_014393.1"/>
</dbReference>
<organism evidence="1 2">
    <name type="scientific">Clostridium cellulovorans (strain ATCC 35296 / DSM 3052 / OCM 3 / 743B)</name>
    <dbReference type="NCBI Taxonomy" id="573061"/>
    <lineage>
        <taxon>Bacteria</taxon>
        <taxon>Bacillati</taxon>
        <taxon>Bacillota</taxon>
        <taxon>Clostridia</taxon>
        <taxon>Eubacteriales</taxon>
        <taxon>Clostridiaceae</taxon>
        <taxon>Clostridium</taxon>
    </lineage>
</organism>
<dbReference type="EMBL" id="CP002160">
    <property type="protein sequence ID" value="ADL53786.1"/>
    <property type="molecule type" value="Genomic_DNA"/>
</dbReference>
<dbReference type="HOGENOM" id="CLU_3249463_0_0_9"/>
<reference evidence="1 2" key="1">
    <citation type="submission" date="2010-08" db="EMBL/GenBank/DDBJ databases">
        <title>Complete sequence of Clostridium cellulovorans 743B.</title>
        <authorList>
            <consortium name="US DOE Joint Genome Institute"/>
            <person name="Lucas S."/>
            <person name="Copeland A."/>
            <person name="Lapidus A."/>
            <person name="Cheng J.-F."/>
            <person name="Bruce D."/>
            <person name="Goodwin L."/>
            <person name="Pitluck S."/>
            <person name="Chertkov O."/>
            <person name="Detter J.C."/>
            <person name="Han C."/>
            <person name="Tapia R."/>
            <person name="Land M."/>
            <person name="Hauser L."/>
            <person name="Chang Y.-J."/>
            <person name="Jeffries C."/>
            <person name="Kyrpides N."/>
            <person name="Ivanova N."/>
            <person name="Mikhailova N."/>
            <person name="Hemme C.L."/>
            <person name="Woyke T."/>
        </authorList>
    </citation>
    <scope>NUCLEOTIDE SEQUENCE [LARGE SCALE GENOMIC DNA]</scope>
    <source>
        <strain evidence="2">ATCC 35296 / DSM 3052 / OCM 3 / 743B</strain>
    </source>
</reference>
<accession>D9SMD0</accession>
<sequence>MKGFIEIREIEKLQQVNGGSWFSRLVKKIIPKRPTVLYGIDF</sequence>
<keyword evidence="2" id="KW-1185">Reference proteome</keyword>
<dbReference type="Proteomes" id="UP000002730">
    <property type="component" value="Chromosome"/>
</dbReference>
<dbReference type="KEGG" id="ccb:Clocel_4125"/>
<proteinExistence type="predicted"/>
<evidence type="ECO:0000313" key="2">
    <source>
        <dbReference type="Proteomes" id="UP000002730"/>
    </source>
</evidence>
<dbReference type="STRING" id="573061.Clocel_4125"/>
<gene>
    <name evidence="1" type="ordered locus">Clocel_4125</name>
</gene>
<name>D9SMD0_CLOC7</name>
<dbReference type="AlphaFoldDB" id="D9SMD0"/>
<protein>
    <submittedName>
        <fullName evidence="1">Uncharacterized protein</fullName>
    </submittedName>
</protein>